<dbReference type="EMBL" id="OZ023717">
    <property type="protein sequence ID" value="CAK9866516.1"/>
    <property type="molecule type" value="Genomic_DNA"/>
</dbReference>
<proteinExistence type="predicted"/>
<gene>
    <name evidence="1" type="ORF">CSSPJE1EN2_LOCUS9511</name>
</gene>
<evidence type="ECO:0000313" key="1">
    <source>
        <dbReference type="EMBL" id="CAK9866516.1"/>
    </source>
</evidence>
<keyword evidence="2" id="KW-1185">Reference proteome</keyword>
<dbReference type="Proteomes" id="UP001497522">
    <property type="component" value="Chromosome 16"/>
</dbReference>
<protein>
    <submittedName>
        <fullName evidence="1">Uncharacterized protein</fullName>
    </submittedName>
</protein>
<reference evidence="1" key="1">
    <citation type="submission" date="2024-03" db="EMBL/GenBank/DDBJ databases">
        <authorList>
            <consortium name="ELIXIR-Norway"/>
            <consortium name="Elixir Norway"/>
        </authorList>
    </citation>
    <scope>NUCLEOTIDE SEQUENCE</scope>
</reference>
<name>A0ABP1AW08_9BRYO</name>
<evidence type="ECO:0000313" key="2">
    <source>
        <dbReference type="Proteomes" id="UP001497522"/>
    </source>
</evidence>
<organism evidence="1 2">
    <name type="scientific">Sphagnum jensenii</name>
    <dbReference type="NCBI Taxonomy" id="128206"/>
    <lineage>
        <taxon>Eukaryota</taxon>
        <taxon>Viridiplantae</taxon>
        <taxon>Streptophyta</taxon>
        <taxon>Embryophyta</taxon>
        <taxon>Bryophyta</taxon>
        <taxon>Sphagnophytina</taxon>
        <taxon>Sphagnopsida</taxon>
        <taxon>Sphagnales</taxon>
        <taxon>Sphagnaceae</taxon>
        <taxon>Sphagnum</taxon>
    </lineage>
</organism>
<sequence>MMRVSKAEPSNVSQAMAIKRRPLRRHFSSLLECFLAAAALATTRLFPAAQSMKVGCSGCVITESRQASWPARTLGTTALRVTDGWACLQAQLELHDMLEVARWQGEAEIGNSRAVRYPDAQPACRDRRRPLLRTLLSANRRSYSVSFIRCMILDLMSAPGASGLN</sequence>
<accession>A0ABP1AW08</accession>